<proteinExistence type="predicted"/>
<sequence length="164" mass="18684">MASGISPTRSELEEALEYLMEKEDSSDEIHRNNLNKKDELVERTKAEEVRKVAMESLGARKKRKRKCQERARAKAKVLSSIPFELSVSNSTAVCLWITRKFSGSTDTPTRDLRNFPHFTFPEVESYAKTMSGCTSTTKAYKFFAEPGYLHDLQDSFLLEVTHPA</sequence>
<accession>A0AAD9PRB5</accession>
<keyword evidence="2" id="KW-1185">Reference proteome</keyword>
<protein>
    <submittedName>
        <fullName evidence="1">Uncharacterized protein</fullName>
    </submittedName>
</protein>
<evidence type="ECO:0000313" key="2">
    <source>
        <dbReference type="Proteomes" id="UP001249851"/>
    </source>
</evidence>
<organism evidence="1 2">
    <name type="scientific">Acropora cervicornis</name>
    <name type="common">Staghorn coral</name>
    <dbReference type="NCBI Taxonomy" id="6130"/>
    <lineage>
        <taxon>Eukaryota</taxon>
        <taxon>Metazoa</taxon>
        <taxon>Cnidaria</taxon>
        <taxon>Anthozoa</taxon>
        <taxon>Hexacorallia</taxon>
        <taxon>Scleractinia</taxon>
        <taxon>Astrocoeniina</taxon>
        <taxon>Acroporidae</taxon>
        <taxon>Acropora</taxon>
    </lineage>
</organism>
<dbReference type="Proteomes" id="UP001249851">
    <property type="component" value="Unassembled WGS sequence"/>
</dbReference>
<reference evidence="1" key="2">
    <citation type="journal article" date="2023" name="Science">
        <title>Genomic signatures of disease resistance in endangered staghorn corals.</title>
        <authorList>
            <person name="Vollmer S.V."/>
            <person name="Selwyn J.D."/>
            <person name="Despard B.A."/>
            <person name="Roesel C.L."/>
        </authorList>
    </citation>
    <scope>NUCLEOTIDE SEQUENCE</scope>
    <source>
        <strain evidence="1">K2</strain>
    </source>
</reference>
<comment type="caution">
    <text evidence="1">The sequence shown here is derived from an EMBL/GenBank/DDBJ whole genome shotgun (WGS) entry which is preliminary data.</text>
</comment>
<name>A0AAD9PRB5_ACRCE</name>
<dbReference type="EMBL" id="JARQWQ010000184">
    <property type="protein sequence ID" value="KAK2547431.1"/>
    <property type="molecule type" value="Genomic_DNA"/>
</dbReference>
<reference evidence="1" key="1">
    <citation type="journal article" date="2023" name="G3 (Bethesda)">
        <title>Whole genome assembly and annotation of the endangered Caribbean coral Acropora cervicornis.</title>
        <authorList>
            <person name="Selwyn J.D."/>
            <person name="Vollmer S.V."/>
        </authorList>
    </citation>
    <scope>NUCLEOTIDE SEQUENCE</scope>
    <source>
        <strain evidence="1">K2</strain>
    </source>
</reference>
<evidence type="ECO:0000313" key="1">
    <source>
        <dbReference type="EMBL" id="KAK2547431.1"/>
    </source>
</evidence>
<dbReference type="AlphaFoldDB" id="A0AAD9PRB5"/>
<gene>
    <name evidence="1" type="ORF">P5673_032558</name>
</gene>